<dbReference type="AlphaFoldDB" id="A0A4Y2DUX9"/>
<organism evidence="1 2">
    <name type="scientific">Araneus ventricosus</name>
    <name type="common">Orbweaver spider</name>
    <name type="synonym">Epeira ventricosa</name>
    <dbReference type="NCBI Taxonomy" id="182803"/>
    <lineage>
        <taxon>Eukaryota</taxon>
        <taxon>Metazoa</taxon>
        <taxon>Ecdysozoa</taxon>
        <taxon>Arthropoda</taxon>
        <taxon>Chelicerata</taxon>
        <taxon>Arachnida</taxon>
        <taxon>Araneae</taxon>
        <taxon>Araneomorphae</taxon>
        <taxon>Entelegynae</taxon>
        <taxon>Araneoidea</taxon>
        <taxon>Araneidae</taxon>
        <taxon>Araneus</taxon>
    </lineage>
</organism>
<accession>A0A4Y2DUX9</accession>
<comment type="caution">
    <text evidence="1">The sequence shown here is derived from an EMBL/GenBank/DDBJ whole genome shotgun (WGS) entry which is preliminary data.</text>
</comment>
<evidence type="ECO:0000313" key="1">
    <source>
        <dbReference type="EMBL" id="GBM20561.1"/>
    </source>
</evidence>
<name>A0A4Y2DUX9_ARAVE</name>
<proteinExistence type="predicted"/>
<keyword evidence="2" id="KW-1185">Reference proteome</keyword>
<sequence length="98" mass="11489">MLFSFSQHGPSLPALKRFHLSDTFCNCRIGMALHYATECIYTATWHMRKPAPNFEEWLKRVANNLVPRQKIWIYKIHEPKTEIFLASLAFLQLPAELN</sequence>
<evidence type="ECO:0000313" key="2">
    <source>
        <dbReference type="Proteomes" id="UP000499080"/>
    </source>
</evidence>
<gene>
    <name evidence="1" type="ORF">AVEN_261687_1</name>
</gene>
<reference evidence="1 2" key="1">
    <citation type="journal article" date="2019" name="Sci. Rep.">
        <title>Orb-weaving spider Araneus ventricosus genome elucidates the spidroin gene catalogue.</title>
        <authorList>
            <person name="Kono N."/>
            <person name="Nakamura H."/>
            <person name="Ohtoshi R."/>
            <person name="Moran D.A.P."/>
            <person name="Shinohara A."/>
            <person name="Yoshida Y."/>
            <person name="Fujiwara M."/>
            <person name="Mori M."/>
            <person name="Tomita M."/>
            <person name="Arakawa K."/>
        </authorList>
    </citation>
    <scope>NUCLEOTIDE SEQUENCE [LARGE SCALE GENOMIC DNA]</scope>
</reference>
<dbReference type="EMBL" id="BGPR01000444">
    <property type="protein sequence ID" value="GBM20561.1"/>
    <property type="molecule type" value="Genomic_DNA"/>
</dbReference>
<protein>
    <submittedName>
        <fullName evidence="1">Uncharacterized protein</fullName>
    </submittedName>
</protein>
<dbReference type="Proteomes" id="UP000499080">
    <property type="component" value="Unassembled WGS sequence"/>
</dbReference>